<proteinExistence type="predicted"/>
<feature type="transmembrane region" description="Helical" evidence="6">
    <location>
        <begin position="52"/>
        <end position="74"/>
    </location>
</feature>
<dbReference type="Proteomes" id="UP000054926">
    <property type="component" value="Unassembled WGS sequence"/>
</dbReference>
<dbReference type="InterPro" id="IPR050189">
    <property type="entry name" value="MFS_Efflux_Transporters"/>
</dbReference>
<feature type="transmembrane region" description="Helical" evidence="6">
    <location>
        <begin position="137"/>
        <end position="159"/>
    </location>
</feature>
<feature type="transmembrane region" description="Helical" evidence="6">
    <location>
        <begin position="81"/>
        <end position="103"/>
    </location>
</feature>
<dbReference type="AlphaFoldDB" id="A0A0W0ZCC0"/>
<evidence type="ECO:0000256" key="1">
    <source>
        <dbReference type="ARBA" id="ARBA00004651"/>
    </source>
</evidence>
<comment type="caution">
    <text evidence="8">The sequence shown here is derived from an EMBL/GenBank/DDBJ whole genome shotgun (WGS) entry which is preliminary data.</text>
</comment>
<dbReference type="GO" id="GO:0022857">
    <property type="term" value="F:transmembrane transporter activity"/>
    <property type="evidence" value="ECO:0007669"/>
    <property type="project" value="InterPro"/>
</dbReference>
<keyword evidence="9" id="KW-1185">Reference proteome</keyword>
<feature type="transmembrane region" description="Helical" evidence="6">
    <location>
        <begin position="383"/>
        <end position="402"/>
    </location>
</feature>
<keyword evidence="3 6" id="KW-0812">Transmembrane</keyword>
<dbReference type="Gene3D" id="1.20.1250.20">
    <property type="entry name" value="MFS general substrate transporter like domains"/>
    <property type="match status" value="2"/>
</dbReference>
<evidence type="ECO:0000256" key="5">
    <source>
        <dbReference type="ARBA" id="ARBA00023136"/>
    </source>
</evidence>
<evidence type="ECO:0000313" key="8">
    <source>
        <dbReference type="EMBL" id="KTD66687.1"/>
    </source>
</evidence>
<feature type="transmembrane region" description="Helical" evidence="6">
    <location>
        <begin position="223"/>
        <end position="241"/>
    </location>
</feature>
<dbReference type="CDD" id="cd06174">
    <property type="entry name" value="MFS"/>
    <property type="match status" value="1"/>
</dbReference>
<feature type="transmembrane region" description="Helical" evidence="6">
    <location>
        <begin position="314"/>
        <end position="337"/>
    </location>
</feature>
<dbReference type="InterPro" id="IPR011701">
    <property type="entry name" value="MFS"/>
</dbReference>
<reference evidence="8 9" key="1">
    <citation type="submission" date="2015-11" db="EMBL/GenBank/DDBJ databases">
        <title>Genomic analysis of 38 Legionella species identifies large and diverse effector repertoires.</title>
        <authorList>
            <person name="Burstein D."/>
            <person name="Amaro F."/>
            <person name="Zusman T."/>
            <person name="Lifshitz Z."/>
            <person name="Cohen O."/>
            <person name="Gilbert J.A."/>
            <person name="Pupko T."/>
            <person name="Shuman H.A."/>
            <person name="Segal G."/>
        </authorList>
    </citation>
    <scope>NUCLEOTIDE SEQUENCE [LARGE SCALE GENOMIC DNA]</scope>
    <source>
        <strain evidence="8 9">IMVS3376</strain>
    </source>
</reference>
<dbReference type="SUPFAM" id="SSF103473">
    <property type="entry name" value="MFS general substrate transporter"/>
    <property type="match status" value="1"/>
</dbReference>
<evidence type="ECO:0000313" key="9">
    <source>
        <dbReference type="Proteomes" id="UP000054926"/>
    </source>
</evidence>
<organism evidence="8 9">
    <name type="scientific">Legionella steelei</name>
    <dbReference type="NCBI Taxonomy" id="947033"/>
    <lineage>
        <taxon>Bacteria</taxon>
        <taxon>Pseudomonadati</taxon>
        <taxon>Pseudomonadota</taxon>
        <taxon>Gammaproteobacteria</taxon>
        <taxon>Legionellales</taxon>
        <taxon>Legionellaceae</taxon>
        <taxon>Legionella</taxon>
    </lineage>
</organism>
<evidence type="ECO:0000256" key="2">
    <source>
        <dbReference type="ARBA" id="ARBA00022475"/>
    </source>
</evidence>
<dbReference type="Pfam" id="PF07690">
    <property type="entry name" value="MFS_1"/>
    <property type="match status" value="1"/>
</dbReference>
<dbReference type="InterPro" id="IPR020846">
    <property type="entry name" value="MFS_dom"/>
</dbReference>
<feature type="transmembrane region" description="Helical" evidence="6">
    <location>
        <begin position="171"/>
        <end position="191"/>
    </location>
</feature>
<dbReference type="GO" id="GO:0005886">
    <property type="term" value="C:plasma membrane"/>
    <property type="evidence" value="ECO:0007669"/>
    <property type="project" value="UniProtKB-SubCell"/>
</dbReference>
<feature type="transmembrane region" description="Helical" evidence="6">
    <location>
        <begin position="109"/>
        <end position="130"/>
    </location>
</feature>
<evidence type="ECO:0000256" key="3">
    <source>
        <dbReference type="ARBA" id="ARBA00022692"/>
    </source>
</evidence>
<dbReference type="PROSITE" id="PS51257">
    <property type="entry name" value="PROKAR_LIPOPROTEIN"/>
    <property type="match status" value="1"/>
</dbReference>
<keyword evidence="5 6" id="KW-0472">Membrane</keyword>
<dbReference type="PROSITE" id="PS50850">
    <property type="entry name" value="MFS"/>
    <property type="match status" value="1"/>
</dbReference>
<keyword evidence="2" id="KW-1003">Cell membrane</keyword>
<evidence type="ECO:0000256" key="4">
    <source>
        <dbReference type="ARBA" id="ARBA00022989"/>
    </source>
</evidence>
<feature type="transmembrane region" description="Helical" evidence="6">
    <location>
        <begin position="349"/>
        <end position="371"/>
    </location>
</feature>
<dbReference type="InterPro" id="IPR036259">
    <property type="entry name" value="MFS_trans_sf"/>
</dbReference>
<sequence length="422" mass="46126">MEIENKINATGILVWFSCALFFMYEFILRTVVGTFQTQLTNDLSLTPFSFSLLSTTGYSLIYGLMQIPVGIITIRIGLKKSLFMAALLCSISTAGFAISYQLATAMICRIAMGFGSSFGFVCLLIAVYDWMPRRSVAFYIGISQFIGTMGPMMAAGPLHSLSQTSAMGWRSFFFCMAAVGLMIALLVFLFVKENRTNSRKFIILAKPTAVTKSLIKIMSQIQIWYIALFSACIYFSIDYLSENVGVEFLVKKGLSSTFSSYMITLAWLGYALGCPLLGFISDKIHRRKPLMLASSFIALFCLSGIIFFPLGKTATVLCFLLLGLSASGQSIGFAIIAEQCKKEYLGGGLGFNNAMIALLSASGAPLIGSLLSCSAGMQNYKEALFILIVFTTIATLLSIFAIKETYCKSMRDNLLLSLEPAT</sequence>
<name>A0A0W0ZCC0_9GAMM</name>
<accession>A0A0W0ZCC0</accession>
<dbReference type="RefSeq" id="WP_058511760.1">
    <property type="nucleotide sequence ID" value="NZ_LNYY01000021.1"/>
</dbReference>
<dbReference type="STRING" id="947033.Lste_2893"/>
<feature type="transmembrane region" description="Helical" evidence="6">
    <location>
        <begin position="12"/>
        <end position="32"/>
    </location>
</feature>
<dbReference type="PANTHER" id="PTHR43124">
    <property type="entry name" value="PURINE EFFLUX PUMP PBUE"/>
    <property type="match status" value="1"/>
</dbReference>
<dbReference type="PANTHER" id="PTHR43124:SF3">
    <property type="entry name" value="CHLORAMPHENICOL EFFLUX PUMP RV0191"/>
    <property type="match status" value="1"/>
</dbReference>
<comment type="subcellular location">
    <subcellularLocation>
        <location evidence="1">Cell membrane</location>
        <topology evidence="1">Multi-pass membrane protein</topology>
    </subcellularLocation>
</comment>
<protein>
    <submittedName>
        <fullName evidence="8">Major facilitator superfamily (MFS) transporter</fullName>
    </submittedName>
</protein>
<evidence type="ECO:0000259" key="7">
    <source>
        <dbReference type="PROSITE" id="PS50850"/>
    </source>
</evidence>
<gene>
    <name evidence="8" type="ORF">Lste_2893</name>
</gene>
<keyword evidence="4 6" id="KW-1133">Transmembrane helix</keyword>
<feature type="domain" description="Major facilitator superfamily (MFS) profile" evidence="7">
    <location>
        <begin position="13"/>
        <end position="406"/>
    </location>
</feature>
<feature type="transmembrane region" description="Helical" evidence="6">
    <location>
        <begin position="261"/>
        <end position="278"/>
    </location>
</feature>
<dbReference type="EMBL" id="LNYY01000021">
    <property type="protein sequence ID" value="KTD66687.1"/>
    <property type="molecule type" value="Genomic_DNA"/>
</dbReference>
<evidence type="ECO:0000256" key="6">
    <source>
        <dbReference type="SAM" id="Phobius"/>
    </source>
</evidence>
<dbReference type="PATRIC" id="fig|947033.5.peg.3067"/>
<feature type="transmembrane region" description="Helical" evidence="6">
    <location>
        <begin position="290"/>
        <end position="308"/>
    </location>
</feature>